<dbReference type="Pfam" id="PF02556">
    <property type="entry name" value="SecB"/>
    <property type="match status" value="1"/>
</dbReference>
<dbReference type="NCBIfam" id="NF004392">
    <property type="entry name" value="PRK05751.1-3"/>
    <property type="match status" value="1"/>
</dbReference>
<protein>
    <recommendedName>
        <fullName evidence="6">Protein-export protein SecB</fullName>
    </recommendedName>
</protein>
<keyword evidence="5 6" id="KW-0143">Chaperone</keyword>
<dbReference type="PANTHER" id="PTHR36918:SF1">
    <property type="entry name" value="PROTEIN-EXPORT PROTEIN SECB"/>
    <property type="match status" value="1"/>
</dbReference>
<evidence type="ECO:0000256" key="1">
    <source>
        <dbReference type="ARBA" id="ARBA00009990"/>
    </source>
</evidence>
<evidence type="ECO:0000313" key="7">
    <source>
        <dbReference type="EMBL" id="SHJ86413.1"/>
    </source>
</evidence>
<evidence type="ECO:0000256" key="3">
    <source>
        <dbReference type="ARBA" id="ARBA00022927"/>
    </source>
</evidence>
<dbReference type="STRING" id="1470563.SAMN05444000_11477"/>
<dbReference type="PRINTS" id="PR01594">
    <property type="entry name" value="SECBCHAPRONE"/>
</dbReference>
<evidence type="ECO:0000256" key="4">
    <source>
        <dbReference type="ARBA" id="ARBA00023010"/>
    </source>
</evidence>
<dbReference type="GO" id="GO:0051082">
    <property type="term" value="F:unfolded protein binding"/>
    <property type="evidence" value="ECO:0007669"/>
    <property type="project" value="InterPro"/>
</dbReference>
<keyword evidence="2 6" id="KW-0813">Transport</keyword>
<dbReference type="RefSeq" id="WP_073253476.1">
    <property type="nucleotide sequence ID" value="NZ_FQZQ01000014.1"/>
</dbReference>
<keyword evidence="4 6" id="KW-0811">Translocation</keyword>
<keyword evidence="6" id="KW-0963">Cytoplasm</keyword>
<dbReference type="AlphaFoldDB" id="A0A1M6MT10"/>
<dbReference type="OrthoDB" id="9795145at2"/>
<gene>
    <name evidence="6" type="primary">secB</name>
    <name evidence="7" type="ORF">SAMN05444000_11477</name>
</gene>
<dbReference type="NCBIfam" id="TIGR00809">
    <property type="entry name" value="secB"/>
    <property type="match status" value="1"/>
</dbReference>
<evidence type="ECO:0000256" key="6">
    <source>
        <dbReference type="HAMAP-Rule" id="MF_00821"/>
    </source>
</evidence>
<comment type="subunit">
    <text evidence="6">Homotetramer, a dimer of dimers. One homotetramer interacts with 1 SecA dimer.</text>
</comment>
<proteinExistence type="inferred from homology"/>
<comment type="function">
    <text evidence="6">One of the proteins required for the normal export of preproteins out of the cell cytoplasm. It is a molecular chaperone that binds to a subset of precursor proteins, maintaining them in a translocation-competent state. It also specifically binds to its receptor SecA.</text>
</comment>
<organism evidence="7 8">
    <name type="scientific">Shimia gijangensis</name>
    <dbReference type="NCBI Taxonomy" id="1470563"/>
    <lineage>
        <taxon>Bacteria</taxon>
        <taxon>Pseudomonadati</taxon>
        <taxon>Pseudomonadota</taxon>
        <taxon>Alphaproteobacteria</taxon>
        <taxon>Rhodobacterales</taxon>
        <taxon>Roseobacteraceae</taxon>
    </lineage>
</organism>
<keyword evidence="3 6" id="KW-0653">Protein transport</keyword>
<comment type="similarity">
    <text evidence="1 6">Belongs to the SecB family.</text>
</comment>
<dbReference type="GO" id="GO:0005737">
    <property type="term" value="C:cytoplasm"/>
    <property type="evidence" value="ECO:0007669"/>
    <property type="project" value="UniProtKB-SubCell"/>
</dbReference>
<dbReference type="GO" id="GO:0015031">
    <property type="term" value="P:protein transport"/>
    <property type="evidence" value="ECO:0007669"/>
    <property type="project" value="UniProtKB-UniRule"/>
</dbReference>
<evidence type="ECO:0000256" key="5">
    <source>
        <dbReference type="ARBA" id="ARBA00023186"/>
    </source>
</evidence>
<evidence type="ECO:0000256" key="2">
    <source>
        <dbReference type="ARBA" id="ARBA00022448"/>
    </source>
</evidence>
<evidence type="ECO:0000313" key="8">
    <source>
        <dbReference type="Proteomes" id="UP000183982"/>
    </source>
</evidence>
<dbReference type="GO" id="GO:0051262">
    <property type="term" value="P:protein tetramerization"/>
    <property type="evidence" value="ECO:0007669"/>
    <property type="project" value="InterPro"/>
</dbReference>
<dbReference type="InterPro" id="IPR003708">
    <property type="entry name" value="SecB"/>
</dbReference>
<dbReference type="HAMAP" id="MF_00821">
    <property type="entry name" value="SecB"/>
    <property type="match status" value="1"/>
</dbReference>
<dbReference type="InterPro" id="IPR035958">
    <property type="entry name" value="SecB-like_sf"/>
</dbReference>
<keyword evidence="8" id="KW-1185">Reference proteome</keyword>
<dbReference type="Proteomes" id="UP000183982">
    <property type="component" value="Unassembled WGS sequence"/>
</dbReference>
<dbReference type="EMBL" id="FQZQ01000014">
    <property type="protein sequence ID" value="SHJ86413.1"/>
    <property type="molecule type" value="Genomic_DNA"/>
</dbReference>
<dbReference type="Gene3D" id="3.10.420.10">
    <property type="entry name" value="SecB-like"/>
    <property type="match status" value="1"/>
</dbReference>
<dbReference type="GO" id="GO:0006457">
    <property type="term" value="P:protein folding"/>
    <property type="evidence" value="ECO:0007669"/>
    <property type="project" value="UniProtKB-UniRule"/>
</dbReference>
<comment type="subcellular location">
    <subcellularLocation>
        <location evidence="6">Cytoplasm</location>
    </subcellularLocation>
</comment>
<reference evidence="8" key="1">
    <citation type="submission" date="2016-11" db="EMBL/GenBank/DDBJ databases">
        <authorList>
            <person name="Varghese N."/>
            <person name="Submissions S."/>
        </authorList>
    </citation>
    <scope>NUCLEOTIDE SEQUENCE [LARGE SCALE GENOMIC DNA]</scope>
    <source>
        <strain evidence="8">DSM 100564</strain>
    </source>
</reference>
<name>A0A1M6MT10_9RHOB</name>
<sequence length="162" mass="18558">MSENDNGATQAPQIRMNVLAQFIRDMSFENILAQKRAQGEVQPDVQVQVNLDAQPRDVEHQFEVTTKLNITSKAKESGDEMFILELEYTGVFHIEGVPEDQMHPFLLIECPRLLFPFLRRIVSDVTRDGGFPPLNLENIDFMQLYRQEIARRQAAEQPQGTA</sequence>
<dbReference type="PANTHER" id="PTHR36918">
    <property type="match status" value="1"/>
</dbReference>
<accession>A0A1M6MT10</accession>
<dbReference type="SUPFAM" id="SSF54611">
    <property type="entry name" value="SecB-like"/>
    <property type="match status" value="1"/>
</dbReference>